<evidence type="ECO:0000313" key="1">
    <source>
        <dbReference type="EMBL" id="AFP37222.1"/>
    </source>
</evidence>
<accession>I7FWY0</accession>
<sequence length="239" mass="25551">MGPDEHDCRHGVLSRLSPRLEVVQPVGHLIPEHARSHNSVCVPGVVLTSSTAVFAGETGPVPRPLRGLPTVGIDDVDAHHRVIVTGSAGDLAAVLTRLLKADRLDVEVAHARTSWSARRALRGTARRVPLIRDETGTVLVSAAEWHGKEAAPLEGEAIVDDTVLFDGQAHGVRIEPLDAVPGLRASVLSRRGRPLGWVSGRAAQLGTPGAVVVRDGATMARPVRRSTFYRHTQGWLRVG</sequence>
<dbReference type="Proteomes" id="UP000006158">
    <property type="component" value="Chromosome"/>
</dbReference>
<organism evidence="1 2">
    <name type="scientific">Mycolicibacterium smegmatis (strain ATCC 700084 / mc(2)155)</name>
    <name type="common">Mycobacterium smegmatis</name>
    <dbReference type="NCBI Taxonomy" id="246196"/>
    <lineage>
        <taxon>Bacteria</taxon>
        <taxon>Bacillati</taxon>
        <taxon>Actinomycetota</taxon>
        <taxon>Actinomycetes</taxon>
        <taxon>Mycobacteriales</taxon>
        <taxon>Mycobacteriaceae</taxon>
        <taxon>Mycolicibacterium</taxon>
    </lineage>
</organism>
<gene>
    <name evidence="1" type="ordered locus">MSMEI_0742</name>
</gene>
<dbReference type="AlphaFoldDB" id="I7FWY0"/>
<evidence type="ECO:0000313" key="2">
    <source>
        <dbReference type="Proteomes" id="UP000006158"/>
    </source>
</evidence>
<proteinExistence type="predicted"/>
<protein>
    <recommendedName>
        <fullName evidence="3">Peptidase M50</fullName>
    </recommendedName>
</protein>
<evidence type="ECO:0008006" key="3">
    <source>
        <dbReference type="Google" id="ProtNLM"/>
    </source>
</evidence>
<dbReference type="KEGG" id="msg:MSMEI_0742"/>
<dbReference type="PATRIC" id="fig|246196.56.peg.758"/>
<reference evidence="1 2" key="2">
    <citation type="journal article" date="2009" name="Genome Res.">
        <title>Ortho-proteogenomics: multiple proteomes investigation through orthology and a new MS-based protocol.</title>
        <authorList>
            <person name="Gallien S."/>
            <person name="Perrodou E."/>
            <person name="Carapito C."/>
            <person name="Deshayes C."/>
            <person name="Reyrat J.M."/>
            <person name="Van Dorsselaer A."/>
            <person name="Poch O."/>
            <person name="Schaeffer C."/>
            <person name="Lecompte O."/>
        </authorList>
    </citation>
    <scope>NUCLEOTIDE SEQUENCE [LARGE SCALE GENOMIC DNA]</scope>
    <source>
        <strain evidence="2">ATCC 700084 / mc(2)155</strain>
    </source>
</reference>
<dbReference type="EMBL" id="CP001663">
    <property type="protein sequence ID" value="AFP37222.1"/>
    <property type="molecule type" value="Genomic_DNA"/>
</dbReference>
<name>I7FWY0_MYCS2</name>
<reference evidence="1 2" key="1">
    <citation type="journal article" date="2007" name="Genome Biol.">
        <title>Interrupted coding sequences in Mycobacterium smegmatis: authentic mutations or sequencing errors?</title>
        <authorList>
            <person name="Deshayes C."/>
            <person name="Perrodou E."/>
            <person name="Gallien S."/>
            <person name="Euphrasie D."/>
            <person name="Schaeffer C."/>
            <person name="Van-Dorsselaer A."/>
            <person name="Poch O."/>
            <person name="Lecompte O."/>
            <person name="Reyrat J.M."/>
        </authorList>
    </citation>
    <scope>NUCLEOTIDE SEQUENCE [LARGE SCALE GENOMIC DNA]</scope>
    <source>
        <strain evidence="2">ATCC 700084 / mc(2)155</strain>
    </source>
</reference>